<comment type="caution">
    <text evidence="1">The sequence shown here is derived from an EMBL/GenBank/DDBJ whole genome shotgun (WGS) entry which is preliminary data.</text>
</comment>
<name>A0AAW5CKC9_9FIRM</name>
<accession>A0AAW5CKC9</accession>
<gene>
    <name evidence="1" type="ORF">L0P48_00415</name>
</gene>
<dbReference type="EMBL" id="JAKNDE010000001">
    <property type="protein sequence ID" value="MCG5032079.1"/>
    <property type="molecule type" value="Genomic_DNA"/>
</dbReference>
<proteinExistence type="predicted"/>
<protein>
    <recommendedName>
        <fullName evidence="3">DUF4276 family protein</fullName>
    </recommendedName>
</protein>
<dbReference type="RefSeq" id="WP_118753097.1">
    <property type="nucleotide sequence ID" value="NZ_JACOGH010000013.1"/>
</dbReference>
<reference evidence="1" key="1">
    <citation type="submission" date="2022-01" db="EMBL/GenBank/DDBJ databases">
        <title>Collection of gut derived symbiotic bacterial strains cultured from healthy donors.</title>
        <authorList>
            <person name="Lin H."/>
            <person name="Kohout C."/>
            <person name="Waligurski E."/>
            <person name="Pamer E.G."/>
        </authorList>
    </citation>
    <scope>NUCLEOTIDE SEQUENCE</scope>
    <source>
        <strain evidence="1">DFI.1.11</strain>
    </source>
</reference>
<evidence type="ECO:0000313" key="1">
    <source>
        <dbReference type="EMBL" id="MCG5032079.1"/>
    </source>
</evidence>
<evidence type="ECO:0000313" key="2">
    <source>
        <dbReference type="Proteomes" id="UP001200089"/>
    </source>
</evidence>
<dbReference type="Proteomes" id="UP001200089">
    <property type="component" value="Unassembled WGS sequence"/>
</dbReference>
<dbReference type="AlphaFoldDB" id="A0AAW5CKC9"/>
<sequence>MVDVIVCFLTCGYTEAGAMQFFLKKINDRYEYRQCLPNKTIKKKGMPKKIDDKMSGRTGEALLEKVYELIEKHRDEYSQCRAILVEDDLDGRFAGYSQKEVGEYNRKIIEKIQDKLGKKLPVFVLYASPEAESWFIADWENGYKYLYCDRGIVDDVENDARQFFVYHLKEYIDNEILKEYKDNIEEYGYFDGKYIKISDEIIDAVQSGVKEKIGQLPRANKNYVDQIRNSRKLYYSKKLHGQRMLKNIHPDIVADKCKRFFGDTYKDLSEF</sequence>
<evidence type="ECO:0008006" key="3">
    <source>
        <dbReference type="Google" id="ProtNLM"/>
    </source>
</evidence>
<organism evidence="1 2">
    <name type="scientific">Blautia massiliensis</name>
    <name type="common">ex Durand et al. 2017</name>
    <dbReference type="NCBI Taxonomy" id="1737424"/>
    <lineage>
        <taxon>Bacteria</taxon>
        <taxon>Bacillati</taxon>
        <taxon>Bacillota</taxon>
        <taxon>Clostridia</taxon>
        <taxon>Lachnospirales</taxon>
        <taxon>Lachnospiraceae</taxon>
        <taxon>Blautia</taxon>
    </lineage>
</organism>